<accession>A0A0C9ZQG4</accession>
<feature type="compositionally biased region" description="Polar residues" evidence="1">
    <location>
        <begin position="46"/>
        <end position="61"/>
    </location>
</feature>
<feature type="region of interest" description="Disordered" evidence="1">
    <location>
        <begin position="37"/>
        <end position="61"/>
    </location>
</feature>
<name>A0A0C9ZQG4_9AGAM</name>
<gene>
    <name evidence="2" type="ORF">CY34DRAFT_19853</name>
</gene>
<dbReference type="HOGENOM" id="CLU_2924249_0_0_1"/>
<evidence type="ECO:0000313" key="3">
    <source>
        <dbReference type="Proteomes" id="UP000054485"/>
    </source>
</evidence>
<dbReference type="EMBL" id="KN836927">
    <property type="protein sequence ID" value="KIK31506.1"/>
    <property type="molecule type" value="Genomic_DNA"/>
</dbReference>
<protein>
    <submittedName>
        <fullName evidence="2">Uncharacterized protein</fullName>
    </submittedName>
</protein>
<evidence type="ECO:0000313" key="2">
    <source>
        <dbReference type="EMBL" id="KIK31506.1"/>
    </source>
</evidence>
<sequence>MSSTSGFMWAHAKKMVVGSAAGVAGVPSVSDPILTTTPSPALLKSMPNQWKPTRTSTPPLF</sequence>
<dbReference type="InParanoid" id="A0A0C9ZQG4"/>
<proteinExistence type="predicted"/>
<dbReference type="Proteomes" id="UP000054485">
    <property type="component" value="Unassembled WGS sequence"/>
</dbReference>
<keyword evidence="3" id="KW-1185">Reference proteome</keyword>
<evidence type="ECO:0000256" key="1">
    <source>
        <dbReference type="SAM" id="MobiDB-lite"/>
    </source>
</evidence>
<dbReference type="AlphaFoldDB" id="A0A0C9ZQG4"/>
<reference evidence="2 3" key="1">
    <citation type="submission" date="2014-04" db="EMBL/GenBank/DDBJ databases">
        <authorList>
            <consortium name="DOE Joint Genome Institute"/>
            <person name="Kuo A."/>
            <person name="Ruytinx J."/>
            <person name="Rineau F."/>
            <person name="Colpaert J."/>
            <person name="Kohler A."/>
            <person name="Nagy L.G."/>
            <person name="Floudas D."/>
            <person name="Copeland A."/>
            <person name="Barry K.W."/>
            <person name="Cichocki N."/>
            <person name="Veneault-Fourrey C."/>
            <person name="LaButti K."/>
            <person name="Lindquist E.A."/>
            <person name="Lipzen A."/>
            <person name="Lundell T."/>
            <person name="Morin E."/>
            <person name="Murat C."/>
            <person name="Sun H."/>
            <person name="Tunlid A."/>
            <person name="Henrissat B."/>
            <person name="Grigoriev I.V."/>
            <person name="Hibbett D.S."/>
            <person name="Martin F."/>
            <person name="Nordberg H.P."/>
            <person name="Cantor M.N."/>
            <person name="Hua S.X."/>
        </authorList>
    </citation>
    <scope>NUCLEOTIDE SEQUENCE [LARGE SCALE GENOMIC DNA]</scope>
    <source>
        <strain evidence="2 3">UH-Slu-Lm8-n1</strain>
    </source>
</reference>
<organism evidence="2 3">
    <name type="scientific">Suillus luteus UH-Slu-Lm8-n1</name>
    <dbReference type="NCBI Taxonomy" id="930992"/>
    <lineage>
        <taxon>Eukaryota</taxon>
        <taxon>Fungi</taxon>
        <taxon>Dikarya</taxon>
        <taxon>Basidiomycota</taxon>
        <taxon>Agaricomycotina</taxon>
        <taxon>Agaricomycetes</taxon>
        <taxon>Agaricomycetidae</taxon>
        <taxon>Boletales</taxon>
        <taxon>Suillineae</taxon>
        <taxon>Suillaceae</taxon>
        <taxon>Suillus</taxon>
    </lineage>
</organism>
<reference evidence="3" key="2">
    <citation type="submission" date="2015-01" db="EMBL/GenBank/DDBJ databases">
        <title>Evolutionary Origins and Diversification of the Mycorrhizal Mutualists.</title>
        <authorList>
            <consortium name="DOE Joint Genome Institute"/>
            <consortium name="Mycorrhizal Genomics Consortium"/>
            <person name="Kohler A."/>
            <person name="Kuo A."/>
            <person name="Nagy L.G."/>
            <person name="Floudas D."/>
            <person name="Copeland A."/>
            <person name="Barry K.W."/>
            <person name="Cichocki N."/>
            <person name="Veneault-Fourrey C."/>
            <person name="LaButti K."/>
            <person name="Lindquist E.A."/>
            <person name="Lipzen A."/>
            <person name="Lundell T."/>
            <person name="Morin E."/>
            <person name="Murat C."/>
            <person name="Riley R."/>
            <person name="Ohm R."/>
            <person name="Sun H."/>
            <person name="Tunlid A."/>
            <person name="Henrissat B."/>
            <person name="Grigoriev I.V."/>
            <person name="Hibbett D.S."/>
            <person name="Martin F."/>
        </authorList>
    </citation>
    <scope>NUCLEOTIDE SEQUENCE [LARGE SCALE GENOMIC DNA]</scope>
    <source>
        <strain evidence="3">UH-Slu-Lm8-n1</strain>
    </source>
</reference>